<dbReference type="OrthoDB" id="4316405at2759"/>
<gene>
    <name evidence="2" type="ORF">FB567DRAFT_514042</name>
</gene>
<accession>A0A8K0RIK7</accession>
<protein>
    <submittedName>
        <fullName evidence="2">Uncharacterized protein</fullName>
    </submittedName>
</protein>
<proteinExistence type="predicted"/>
<evidence type="ECO:0000313" key="3">
    <source>
        <dbReference type="Proteomes" id="UP000813461"/>
    </source>
</evidence>
<dbReference type="AlphaFoldDB" id="A0A8K0RIK7"/>
<sequence>MRSLQTISAILWLFSLISFVHAANWQSHVYERIYLWEMYDLFSEIKGPDNQPIFKQNPKHPWPNNRNIGSGPNGRLTYWEFQVRLQNKGLIPGTIPTSNDLPSPAGGNLDNAASGLLSKGYNGQLNIEFLDPSFKGFKASKNDPHADSYQAFIDKVEKQYTELRKDSANDRYFGPARNKQVSDVANKIALLRRLDTQQWIVSYFKKAPPATEEDKKKGKGGLGLTNVVTRQVNSGIPVAPTFTQVDVPGTFAAYTNPDGTLREELSKNFANQQALIDWIDNQGNPSSGIDYADGSKSHWRAMKSWKIVQIKAGMTLATLRSCN</sequence>
<keyword evidence="3" id="KW-1185">Reference proteome</keyword>
<organism evidence="2 3">
    <name type="scientific">Paraphoma chrysanthemicola</name>
    <dbReference type="NCBI Taxonomy" id="798071"/>
    <lineage>
        <taxon>Eukaryota</taxon>
        <taxon>Fungi</taxon>
        <taxon>Dikarya</taxon>
        <taxon>Ascomycota</taxon>
        <taxon>Pezizomycotina</taxon>
        <taxon>Dothideomycetes</taxon>
        <taxon>Pleosporomycetidae</taxon>
        <taxon>Pleosporales</taxon>
        <taxon>Pleosporineae</taxon>
        <taxon>Phaeosphaeriaceae</taxon>
        <taxon>Paraphoma</taxon>
    </lineage>
</organism>
<feature type="signal peptide" evidence="1">
    <location>
        <begin position="1"/>
        <end position="22"/>
    </location>
</feature>
<evidence type="ECO:0000313" key="2">
    <source>
        <dbReference type="EMBL" id="KAH7096028.1"/>
    </source>
</evidence>
<feature type="chain" id="PRO_5035474992" evidence="1">
    <location>
        <begin position="23"/>
        <end position="323"/>
    </location>
</feature>
<evidence type="ECO:0000256" key="1">
    <source>
        <dbReference type="SAM" id="SignalP"/>
    </source>
</evidence>
<dbReference type="Proteomes" id="UP000813461">
    <property type="component" value="Unassembled WGS sequence"/>
</dbReference>
<name>A0A8K0RIK7_9PLEO</name>
<comment type="caution">
    <text evidence="2">The sequence shown here is derived from an EMBL/GenBank/DDBJ whole genome shotgun (WGS) entry which is preliminary data.</text>
</comment>
<dbReference type="EMBL" id="JAGMVJ010000001">
    <property type="protein sequence ID" value="KAH7096028.1"/>
    <property type="molecule type" value="Genomic_DNA"/>
</dbReference>
<reference evidence="2" key="1">
    <citation type="journal article" date="2021" name="Nat. Commun.">
        <title>Genetic determinants of endophytism in the Arabidopsis root mycobiome.</title>
        <authorList>
            <person name="Mesny F."/>
            <person name="Miyauchi S."/>
            <person name="Thiergart T."/>
            <person name="Pickel B."/>
            <person name="Atanasova L."/>
            <person name="Karlsson M."/>
            <person name="Huettel B."/>
            <person name="Barry K.W."/>
            <person name="Haridas S."/>
            <person name="Chen C."/>
            <person name="Bauer D."/>
            <person name="Andreopoulos W."/>
            <person name="Pangilinan J."/>
            <person name="LaButti K."/>
            <person name="Riley R."/>
            <person name="Lipzen A."/>
            <person name="Clum A."/>
            <person name="Drula E."/>
            <person name="Henrissat B."/>
            <person name="Kohler A."/>
            <person name="Grigoriev I.V."/>
            <person name="Martin F.M."/>
            <person name="Hacquard S."/>
        </authorList>
    </citation>
    <scope>NUCLEOTIDE SEQUENCE</scope>
    <source>
        <strain evidence="2">MPI-SDFR-AT-0120</strain>
    </source>
</reference>
<keyword evidence="1" id="KW-0732">Signal</keyword>